<keyword evidence="1" id="KW-0949">S-adenosyl-L-methionine</keyword>
<dbReference type="Pfam" id="PF01980">
    <property type="entry name" value="TrmO_N"/>
    <property type="match status" value="1"/>
</dbReference>
<dbReference type="InterPro" id="IPR023368">
    <property type="entry name" value="UPF0066_cons_site"/>
</dbReference>
<evidence type="ECO:0000256" key="1">
    <source>
        <dbReference type="ARBA" id="ARBA00022691"/>
    </source>
</evidence>
<evidence type="ECO:0000259" key="3">
    <source>
        <dbReference type="PROSITE" id="PS51668"/>
    </source>
</evidence>
<organism evidence="4 5">
    <name type="scientific">Chitinimonas arctica</name>
    <dbReference type="NCBI Taxonomy" id="2594795"/>
    <lineage>
        <taxon>Bacteria</taxon>
        <taxon>Pseudomonadati</taxon>
        <taxon>Pseudomonadota</taxon>
        <taxon>Betaproteobacteria</taxon>
        <taxon>Neisseriales</taxon>
        <taxon>Chitinibacteraceae</taxon>
        <taxon>Chitinimonas</taxon>
    </lineage>
</organism>
<dbReference type="PANTHER" id="PTHR12818:SF0">
    <property type="entry name" value="TRNA (ADENINE(37)-N6)-METHYLTRANSFERASE"/>
    <property type="match status" value="1"/>
</dbReference>
<evidence type="ECO:0000313" key="4">
    <source>
        <dbReference type="EMBL" id="QDQ26220.1"/>
    </source>
</evidence>
<name>A0A516SDK5_9NEIS</name>
<sequence length="233" mass="25412">MNSWSMQPIGVVESCFKEKFAIPRQPGLCPSAEASVLLLPPYDQSDAVRGLEQFSHVWLLFAFHQTAAQGWRPTVRPPKLGGNQRLGVFASRSTFRPNPIGLSVAKLVRIDTDQGVRIHVGGADLLDGTPIFDIKPYLAYADAIGDASNGYADAGTQPLRVSFSAAAEAALQAAAARYPRLRALIEEVLAQDPRPGYADDPEREYGMTLYEFNIRWRCAAHSASVDSITATHL</sequence>
<dbReference type="GO" id="GO:0032259">
    <property type="term" value="P:methylation"/>
    <property type="evidence" value="ECO:0007669"/>
    <property type="project" value="UniProtKB-KW"/>
</dbReference>
<dbReference type="PROSITE" id="PS01318">
    <property type="entry name" value="TSAA_1"/>
    <property type="match status" value="1"/>
</dbReference>
<evidence type="ECO:0000313" key="5">
    <source>
        <dbReference type="Proteomes" id="UP000317550"/>
    </source>
</evidence>
<keyword evidence="4" id="KW-0808">Transferase</keyword>
<dbReference type="NCBIfam" id="TIGR00104">
    <property type="entry name" value="tRNA_TsaA"/>
    <property type="match status" value="1"/>
</dbReference>
<gene>
    <name evidence="4" type="primary">tsaA</name>
    <name evidence="4" type="ORF">FNU76_07525</name>
</gene>
<keyword evidence="4" id="KW-0489">Methyltransferase</keyword>
<dbReference type="AlphaFoldDB" id="A0A516SDK5"/>
<reference evidence="5" key="1">
    <citation type="submission" date="2019-07" db="EMBL/GenBank/DDBJ databases">
        <title>Chitinimonas sp. nov., isolated from Ny-Alesund, arctica soil.</title>
        <authorList>
            <person name="Xu Q."/>
            <person name="Peng F."/>
        </authorList>
    </citation>
    <scope>NUCLEOTIDE SEQUENCE [LARGE SCALE GENOMIC DNA]</scope>
    <source>
        <strain evidence="5">R3-44</strain>
    </source>
</reference>
<dbReference type="GO" id="GO:0089715">
    <property type="term" value="F:tRNA (L-threonylcarbamoyladenosine(37)-C2) methyltransferase activity"/>
    <property type="evidence" value="ECO:0007669"/>
    <property type="project" value="TreeGrafter"/>
</dbReference>
<dbReference type="OrthoDB" id="9804309at2"/>
<dbReference type="Pfam" id="PF18389">
    <property type="entry name" value="TrmO_C"/>
    <property type="match status" value="1"/>
</dbReference>
<dbReference type="Proteomes" id="UP000317550">
    <property type="component" value="Chromosome"/>
</dbReference>
<protein>
    <submittedName>
        <fullName evidence="4">tRNA (N6-threonylcarbamoyladenosine(37)-N6)-methyltransferase TrmO</fullName>
    </submittedName>
</protein>
<dbReference type="CDD" id="cd09281">
    <property type="entry name" value="UPF0066"/>
    <property type="match status" value="1"/>
</dbReference>
<dbReference type="SUPFAM" id="SSF118196">
    <property type="entry name" value="YaeB-like"/>
    <property type="match status" value="1"/>
</dbReference>
<proteinExistence type="inferred from homology"/>
<dbReference type="KEGG" id="cari:FNU76_07525"/>
<dbReference type="InterPro" id="IPR040372">
    <property type="entry name" value="YaeB-like"/>
</dbReference>
<evidence type="ECO:0000256" key="2">
    <source>
        <dbReference type="ARBA" id="ARBA00033753"/>
    </source>
</evidence>
<dbReference type="InterPro" id="IPR041369">
    <property type="entry name" value="TrmO_C"/>
</dbReference>
<dbReference type="RefSeq" id="WP_144277619.1">
    <property type="nucleotide sequence ID" value="NZ_CP041730.1"/>
</dbReference>
<dbReference type="Gene3D" id="3.30.2310.10">
    <property type="entry name" value="YaeB-like"/>
    <property type="match status" value="1"/>
</dbReference>
<dbReference type="FunFam" id="2.40.30.70:FF:000001">
    <property type="entry name" value="tRNA (N6-threonylcarbamoyladenosine(37)-N6)-methyltransferase TrmO"/>
    <property type="match status" value="1"/>
</dbReference>
<accession>A0A516SDK5</accession>
<feature type="domain" description="TsaA-like" evidence="3">
    <location>
        <begin position="6"/>
        <end position="146"/>
    </location>
</feature>
<dbReference type="InterPro" id="IPR036413">
    <property type="entry name" value="YaeB-like_sf"/>
</dbReference>
<comment type="similarity">
    <text evidence="2">Belongs to the tRNA methyltransferase O family.</text>
</comment>
<dbReference type="InterPro" id="IPR023370">
    <property type="entry name" value="TrmO-like_N"/>
</dbReference>
<dbReference type="PROSITE" id="PS51668">
    <property type="entry name" value="TSAA_2"/>
    <property type="match status" value="1"/>
</dbReference>
<dbReference type="Gene3D" id="2.40.30.70">
    <property type="entry name" value="YaeB-like"/>
    <property type="match status" value="1"/>
</dbReference>
<dbReference type="EMBL" id="CP041730">
    <property type="protein sequence ID" value="QDQ26220.1"/>
    <property type="molecule type" value="Genomic_DNA"/>
</dbReference>
<dbReference type="PANTHER" id="PTHR12818">
    <property type="entry name" value="TRNA (ADENINE(37)-N6)-METHYLTRANSFERASE"/>
    <property type="match status" value="1"/>
</dbReference>
<keyword evidence="5" id="KW-1185">Reference proteome</keyword>
<dbReference type="InterPro" id="IPR036414">
    <property type="entry name" value="YaeB_N_sf"/>
</dbReference>